<dbReference type="SMART" id="SM00448">
    <property type="entry name" value="REC"/>
    <property type="match status" value="1"/>
</dbReference>
<organism evidence="8 9">
    <name type="scientific">Faunimonas pinastri</name>
    <dbReference type="NCBI Taxonomy" id="1855383"/>
    <lineage>
        <taxon>Bacteria</taxon>
        <taxon>Pseudomonadati</taxon>
        <taxon>Pseudomonadota</taxon>
        <taxon>Alphaproteobacteria</taxon>
        <taxon>Hyphomicrobiales</taxon>
        <taxon>Afifellaceae</taxon>
        <taxon>Faunimonas</taxon>
    </lineage>
</organism>
<feature type="transmembrane region" description="Helical" evidence="5">
    <location>
        <begin position="29"/>
        <end position="52"/>
    </location>
</feature>
<dbReference type="SUPFAM" id="SSF47384">
    <property type="entry name" value="Homodimeric domain of signal transducing histidine kinase"/>
    <property type="match status" value="1"/>
</dbReference>
<evidence type="ECO:0000256" key="3">
    <source>
        <dbReference type="ARBA" id="ARBA00022553"/>
    </source>
</evidence>
<dbReference type="Gene3D" id="3.40.50.2300">
    <property type="match status" value="1"/>
</dbReference>
<name>A0A1H9JEU1_9HYPH</name>
<evidence type="ECO:0000256" key="5">
    <source>
        <dbReference type="SAM" id="Phobius"/>
    </source>
</evidence>
<dbReference type="CDD" id="cd12914">
    <property type="entry name" value="PDC1_DGC_like"/>
    <property type="match status" value="1"/>
</dbReference>
<dbReference type="Pfam" id="PF00512">
    <property type="entry name" value="HisKA"/>
    <property type="match status" value="1"/>
</dbReference>
<feature type="modified residue" description="4-aspartylphosphate" evidence="4">
    <location>
        <position position="666"/>
    </location>
</feature>
<keyword evidence="8" id="KW-0418">Kinase</keyword>
<proteinExistence type="predicted"/>
<dbReference type="InterPro" id="IPR005467">
    <property type="entry name" value="His_kinase_dom"/>
</dbReference>
<evidence type="ECO:0000256" key="2">
    <source>
        <dbReference type="ARBA" id="ARBA00012438"/>
    </source>
</evidence>
<evidence type="ECO:0000256" key="4">
    <source>
        <dbReference type="PROSITE-ProRule" id="PRU00169"/>
    </source>
</evidence>
<dbReference type="OrthoDB" id="9796100at2"/>
<dbReference type="RefSeq" id="WP_092496864.1">
    <property type="nucleotide sequence ID" value="NZ_FOFG01000008.1"/>
</dbReference>
<evidence type="ECO:0000313" key="8">
    <source>
        <dbReference type="EMBL" id="SEQ85313.1"/>
    </source>
</evidence>
<evidence type="ECO:0000313" key="9">
    <source>
        <dbReference type="Proteomes" id="UP000199647"/>
    </source>
</evidence>
<dbReference type="InterPro" id="IPR036890">
    <property type="entry name" value="HATPase_C_sf"/>
</dbReference>
<evidence type="ECO:0000259" key="6">
    <source>
        <dbReference type="PROSITE" id="PS50109"/>
    </source>
</evidence>
<dbReference type="InterPro" id="IPR001789">
    <property type="entry name" value="Sig_transdc_resp-reg_receiver"/>
</dbReference>
<dbReference type="GO" id="GO:0000155">
    <property type="term" value="F:phosphorelay sensor kinase activity"/>
    <property type="evidence" value="ECO:0007669"/>
    <property type="project" value="InterPro"/>
</dbReference>
<dbReference type="InterPro" id="IPR003594">
    <property type="entry name" value="HATPase_dom"/>
</dbReference>
<dbReference type="InterPro" id="IPR011006">
    <property type="entry name" value="CheY-like_superfamily"/>
</dbReference>
<dbReference type="SUPFAM" id="SSF52172">
    <property type="entry name" value="CheY-like"/>
    <property type="match status" value="1"/>
</dbReference>
<dbReference type="STRING" id="1855383.SAMN05216548_10896"/>
<dbReference type="Pfam" id="PF02518">
    <property type="entry name" value="HATPase_c"/>
    <property type="match status" value="1"/>
</dbReference>
<keyword evidence="5" id="KW-0812">Transmembrane</keyword>
<dbReference type="SMART" id="SM00387">
    <property type="entry name" value="HATPase_c"/>
    <property type="match status" value="1"/>
</dbReference>
<feature type="transmembrane region" description="Helical" evidence="5">
    <location>
        <begin position="311"/>
        <end position="332"/>
    </location>
</feature>
<dbReference type="Proteomes" id="UP000199647">
    <property type="component" value="Unassembled WGS sequence"/>
</dbReference>
<dbReference type="PROSITE" id="PS50110">
    <property type="entry name" value="RESPONSE_REGULATORY"/>
    <property type="match status" value="1"/>
</dbReference>
<protein>
    <recommendedName>
        <fullName evidence="2">histidine kinase</fullName>
        <ecNumber evidence="2">2.7.13.3</ecNumber>
    </recommendedName>
</protein>
<dbReference type="InterPro" id="IPR036097">
    <property type="entry name" value="HisK_dim/P_sf"/>
</dbReference>
<evidence type="ECO:0000256" key="1">
    <source>
        <dbReference type="ARBA" id="ARBA00000085"/>
    </source>
</evidence>
<sequence length="735" mass="78571">MTKSSPSAREKGKTGPLWLLGKAQESRPIAIVLLAGTIVLVALIAATVAAALDRRAADIAAARREMITTDTLLAEDTARSLQSVQLVLSSIADWIASQGITTAEQYEAQMAGRDTHDLLAQKIAGVPQIDAVTMINTRGKLINFSRTWPIPDVDVADRDYFLALRDNPTDKPFLSVPVENRGSGTWTIYLARRITGPSGNFVGLVLGAILLDHFEDLYSSLPLTTGAAIALWRNDGTLLARHPPSPVGQKLPVEAIEAPAGEGIFTSSFSVGRREPILRLIASKRVAGYPLLVNVTRPMSEVLSPWRRQSVFIVAAGLLCMAAVTAIMAALIRQFLAYEHVAAAVADRERAIMDREKVEQQLLQAQKLEAVGQLTAGIAHDFNNLLTVILGGAATAQKFAGDHPRLNRSLGNIRLAAERAASLTAQLLAFARKQPLRPEVLPVAAHVEAAASLLERSIGAGIRVETEIAPDIWHITADPSQLELALLNVGLNARDAMPNGGLIRFEARNIVLPDDDGVPQQYVSISVRDTGTGIPPEIRDRVLEPFFTTKEIGKGSGLGLSQAFGFATQSGGRMRIESEPGSGTMIVFKLPAVVAAAAEVQQASAPVPTDVTWSGRVLMVEDDPAIGEMVGETLREAGYDVTLAITAPDALLAMGRDPAFDLVFSDIMMPGGMNGVELARAIRQAHPSLPILLATGYSEAASNRSAREFPLMTKPYDIGELQARLAAMILEAKGA</sequence>
<reference evidence="8 9" key="1">
    <citation type="submission" date="2016-10" db="EMBL/GenBank/DDBJ databases">
        <authorList>
            <person name="de Groot N.N."/>
        </authorList>
    </citation>
    <scope>NUCLEOTIDE SEQUENCE [LARGE SCALE GENOMIC DNA]</scope>
    <source>
        <strain evidence="8 9">A52C2</strain>
    </source>
</reference>
<keyword evidence="5" id="KW-1133">Transmembrane helix</keyword>
<dbReference type="EC" id="2.7.13.3" evidence="2"/>
<keyword evidence="8" id="KW-0808">Transferase</keyword>
<keyword evidence="5" id="KW-0472">Membrane</keyword>
<dbReference type="SUPFAM" id="SSF55874">
    <property type="entry name" value="ATPase domain of HSP90 chaperone/DNA topoisomerase II/histidine kinase"/>
    <property type="match status" value="1"/>
</dbReference>
<dbReference type="CDD" id="cd00082">
    <property type="entry name" value="HisKA"/>
    <property type="match status" value="1"/>
</dbReference>
<dbReference type="InterPro" id="IPR003661">
    <property type="entry name" value="HisK_dim/P_dom"/>
</dbReference>
<dbReference type="CDD" id="cd12915">
    <property type="entry name" value="PDC2_DGC_like"/>
    <property type="match status" value="1"/>
</dbReference>
<dbReference type="Pfam" id="PF00072">
    <property type="entry name" value="Response_reg"/>
    <property type="match status" value="1"/>
</dbReference>
<evidence type="ECO:0000259" key="7">
    <source>
        <dbReference type="PROSITE" id="PS50110"/>
    </source>
</evidence>
<dbReference type="PANTHER" id="PTHR43065:SF49">
    <property type="entry name" value="HISTIDINE KINASE"/>
    <property type="match status" value="1"/>
</dbReference>
<dbReference type="AlphaFoldDB" id="A0A1H9JEU1"/>
<accession>A0A1H9JEU1</accession>
<dbReference type="EMBL" id="FOFG01000008">
    <property type="protein sequence ID" value="SEQ85313.1"/>
    <property type="molecule type" value="Genomic_DNA"/>
</dbReference>
<keyword evidence="9" id="KW-1185">Reference proteome</keyword>
<gene>
    <name evidence="8" type="ORF">SAMN05216548_10896</name>
</gene>
<dbReference type="Gene3D" id="1.10.287.130">
    <property type="match status" value="1"/>
</dbReference>
<dbReference type="Gene3D" id="3.30.450.20">
    <property type="entry name" value="PAS domain"/>
    <property type="match status" value="2"/>
</dbReference>
<dbReference type="InterPro" id="IPR004358">
    <property type="entry name" value="Sig_transdc_His_kin-like_C"/>
</dbReference>
<feature type="domain" description="Response regulatory" evidence="7">
    <location>
        <begin position="616"/>
        <end position="729"/>
    </location>
</feature>
<keyword evidence="3 4" id="KW-0597">Phosphoprotein</keyword>
<dbReference type="PRINTS" id="PR00344">
    <property type="entry name" value="BCTRLSENSOR"/>
</dbReference>
<dbReference type="PANTHER" id="PTHR43065">
    <property type="entry name" value="SENSOR HISTIDINE KINASE"/>
    <property type="match status" value="1"/>
</dbReference>
<feature type="domain" description="Histidine kinase" evidence="6">
    <location>
        <begin position="377"/>
        <end position="594"/>
    </location>
</feature>
<dbReference type="Gene3D" id="3.30.565.10">
    <property type="entry name" value="Histidine kinase-like ATPase, C-terminal domain"/>
    <property type="match status" value="1"/>
</dbReference>
<comment type="catalytic activity">
    <reaction evidence="1">
        <text>ATP + protein L-histidine = ADP + protein N-phospho-L-histidine.</text>
        <dbReference type="EC" id="2.7.13.3"/>
    </reaction>
</comment>
<dbReference type="SMART" id="SM00388">
    <property type="entry name" value="HisKA"/>
    <property type="match status" value="1"/>
</dbReference>
<dbReference type="PROSITE" id="PS50109">
    <property type="entry name" value="HIS_KIN"/>
    <property type="match status" value="1"/>
</dbReference>